<dbReference type="EMBL" id="JEMT01011895">
    <property type="protein sequence ID" value="EXX76683.1"/>
    <property type="molecule type" value="Genomic_DNA"/>
</dbReference>
<dbReference type="Pfam" id="PF08238">
    <property type="entry name" value="Sel1"/>
    <property type="match status" value="6"/>
</dbReference>
<name>A0A015NBY1_RHIIW</name>
<evidence type="ECO:0000259" key="1">
    <source>
        <dbReference type="PROSITE" id="PS50011"/>
    </source>
</evidence>
<dbReference type="InterPro" id="IPR000719">
    <property type="entry name" value="Prot_kinase_dom"/>
</dbReference>
<proteinExistence type="predicted"/>
<dbReference type="PROSITE" id="PS50011">
    <property type="entry name" value="PROTEIN_KINASE_DOM"/>
    <property type="match status" value="1"/>
</dbReference>
<dbReference type="InterPro" id="IPR011009">
    <property type="entry name" value="Kinase-like_dom_sf"/>
</dbReference>
<dbReference type="SUPFAM" id="SSF56112">
    <property type="entry name" value="Protein kinase-like (PK-like)"/>
    <property type="match status" value="1"/>
</dbReference>
<dbReference type="PRINTS" id="PR00109">
    <property type="entry name" value="TYRKINASE"/>
</dbReference>
<dbReference type="SUPFAM" id="SSF81901">
    <property type="entry name" value="HCP-like"/>
    <property type="match status" value="1"/>
</dbReference>
<dbReference type="InterPro" id="IPR006597">
    <property type="entry name" value="Sel1-like"/>
</dbReference>
<dbReference type="InterPro" id="IPR001245">
    <property type="entry name" value="Ser-Thr/Tyr_kinase_cat_dom"/>
</dbReference>
<organism evidence="2 3">
    <name type="scientific">Rhizophagus irregularis (strain DAOM 197198w)</name>
    <name type="common">Glomus intraradices</name>
    <dbReference type="NCBI Taxonomy" id="1432141"/>
    <lineage>
        <taxon>Eukaryota</taxon>
        <taxon>Fungi</taxon>
        <taxon>Fungi incertae sedis</taxon>
        <taxon>Mucoromycota</taxon>
        <taxon>Glomeromycotina</taxon>
        <taxon>Glomeromycetes</taxon>
        <taxon>Glomerales</taxon>
        <taxon>Glomeraceae</taxon>
        <taxon>Rhizophagus</taxon>
    </lineage>
</organism>
<dbReference type="HOGENOM" id="CLU_000288_7_12_1"/>
<dbReference type="GO" id="GO:0005524">
    <property type="term" value="F:ATP binding"/>
    <property type="evidence" value="ECO:0007669"/>
    <property type="project" value="InterPro"/>
</dbReference>
<dbReference type="Pfam" id="PF07714">
    <property type="entry name" value="PK_Tyr_Ser-Thr"/>
    <property type="match status" value="1"/>
</dbReference>
<dbReference type="STRING" id="1432141.A0A015NBY1"/>
<dbReference type="InterPro" id="IPR011990">
    <property type="entry name" value="TPR-like_helical_dom_sf"/>
</dbReference>
<dbReference type="PANTHER" id="PTHR44329">
    <property type="entry name" value="SERINE/THREONINE-PROTEIN KINASE TNNI3K-RELATED"/>
    <property type="match status" value="1"/>
</dbReference>
<dbReference type="Gene3D" id="1.10.510.10">
    <property type="entry name" value="Transferase(Phosphotransferase) domain 1"/>
    <property type="match status" value="1"/>
</dbReference>
<sequence>MSSSSNYECVNWIEEAISNKYLEYYKFEEFKNIESVGTCDNVGTTYRANWKNWRQIFGLKNLFYINDTTVKELVNELKLHRKVDFHDNIINFYGVSEACSGSGIKKYLLVVDYADCGSLKQYLGDNFNKLTWKDKFQLAYQLTNVMSYLHYEGIVHRDLHSGNVLVHRGNIKLADLGLSRKLREAMSIKESIDLVPYIEPKRLADQKYPIDEKSDVYSVGVLLWEISSGKPPLNFLQKDGPYKLNSNFLALKIYQGQRENIVPGTPKDYYDLYQECWDGEPNKRPTMIKVAEELKKIIMKCNLISNIIYNIYLITNLGKGKRFDAYVLNYFNDNQIEPKALYNWLLNNQPNSDSIFLLGYLYYYGIGVDASYEKAFNLFTSELNHTLALYYVGLCYQNGHGVEKNENSAFEYFEFLAKKNIAMGQVKIGYLYKRLKRDQDAIYWYKIAAENGNLMAMYNLANKYLGLKDYENAIKFLEKAAEGEYVEAINALGYCNENGLGTMINLKKAEELYTKAAKLGDSKSANNLGEMLFQDSDENKENLARAIIWFKEAADLGDDVAHRNLKILSQNPSVLEDLKNLGEQGCKNSAIMILMGIP</sequence>
<gene>
    <name evidence="2" type="ORF">RirG_030800</name>
</gene>
<keyword evidence="3" id="KW-1185">Reference proteome</keyword>
<protein>
    <submittedName>
        <fullName evidence="2">Ste7p</fullName>
    </submittedName>
</protein>
<dbReference type="SMR" id="A0A015NBY1"/>
<dbReference type="Gene3D" id="1.25.40.10">
    <property type="entry name" value="Tetratricopeptide repeat domain"/>
    <property type="match status" value="2"/>
</dbReference>
<dbReference type="GO" id="GO:0004674">
    <property type="term" value="F:protein serine/threonine kinase activity"/>
    <property type="evidence" value="ECO:0007669"/>
    <property type="project" value="TreeGrafter"/>
</dbReference>
<accession>A0A015NBY1</accession>
<dbReference type="Proteomes" id="UP000022910">
    <property type="component" value="Unassembled WGS sequence"/>
</dbReference>
<dbReference type="InterPro" id="IPR051681">
    <property type="entry name" value="Ser/Thr_Kinases-Pseudokinases"/>
</dbReference>
<evidence type="ECO:0000313" key="3">
    <source>
        <dbReference type="Proteomes" id="UP000022910"/>
    </source>
</evidence>
<dbReference type="AlphaFoldDB" id="A0A015NBY1"/>
<evidence type="ECO:0000313" key="2">
    <source>
        <dbReference type="EMBL" id="EXX76683.1"/>
    </source>
</evidence>
<comment type="caution">
    <text evidence="2">The sequence shown here is derived from an EMBL/GenBank/DDBJ whole genome shotgun (WGS) entry which is preliminary data.</text>
</comment>
<dbReference type="SMART" id="SM00671">
    <property type="entry name" value="SEL1"/>
    <property type="match status" value="6"/>
</dbReference>
<reference evidence="2 3" key="1">
    <citation type="submission" date="2014-02" db="EMBL/GenBank/DDBJ databases">
        <title>Single nucleus genome sequencing reveals high similarity among nuclei of an endomycorrhizal fungus.</title>
        <authorList>
            <person name="Lin K."/>
            <person name="Geurts R."/>
            <person name="Zhang Z."/>
            <person name="Limpens E."/>
            <person name="Saunders D.G."/>
            <person name="Mu D."/>
            <person name="Pang E."/>
            <person name="Cao H."/>
            <person name="Cha H."/>
            <person name="Lin T."/>
            <person name="Zhou Q."/>
            <person name="Shang Y."/>
            <person name="Li Y."/>
            <person name="Ivanov S."/>
            <person name="Sharma T."/>
            <person name="Velzen R.V."/>
            <person name="Ruijter N.D."/>
            <person name="Aanen D.K."/>
            <person name="Win J."/>
            <person name="Kamoun S."/>
            <person name="Bisseling T."/>
            <person name="Huang S."/>
        </authorList>
    </citation>
    <scope>NUCLEOTIDE SEQUENCE [LARGE SCALE GENOMIC DNA]</scope>
    <source>
        <strain evidence="3">DAOM197198w</strain>
    </source>
</reference>
<feature type="domain" description="Protein kinase" evidence="1">
    <location>
        <begin position="31"/>
        <end position="298"/>
    </location>
</feature>